<evidence type="ECO:0000313" key="3">
    <source>
        <dbReference type="EMBL" id="KIM26654.1"/>
    </source>
</evidence>
<reference evidence="3 4" key="1">
    <citation type="submission" date="2014-04" db="EMBL/GenBank/DDBJ databases">
        <authorList>
            <consortium name="DOE Joint Genome Institute"/>
            <person name="Kuo A."/>
            <person name="Zuccaro A."/>
            <person name="Kohler A."/>
            <person name="Nagy L.G."/>
            <person name="Floudas D."/>
            <person name="Copeland A."/>
            <person name="Barry K.W."/>
            <person name="Cichocki N."/>
            <person name="Veneault-Fourrey C."/>
            <person name="LaButti K."/>
            <person name="Lindquist E.A."/>
            <person name="Lipzen A."/>
            <person name="Lundell T."/>
            <person name="Morin E."/>
            <person name="Murat C."/>
            <person name="Sun H."/>
            <person name="Tunlid A."/>
            <person name="Henrissat B."/>
            <person name="Grigoriev I.V."/>
            <person name="Hibbett D.S."/>
            <person name="Martin F."/>
            <person name="Nordberg H.P."/>
            <person name="Cantor M.N."/>
            <person name="Hua S.X."/>
        </authorList>
    </citation>
    <scope>NUCLEOTIDE SEQUENCE [LARGE SCALE GENOMIC DNA]</scope>
    <source>
        <strain evidence="3 4">MAFF 305830</strain>
    </source>
</reference>
<feature type="coiled-coil region" evidence="1">
    <location>
        <begin position="35"/>
        <end position="144"/>
    </location>
</feature>
<evidence type="ECO:0000313" key="4">
    <source>
        <dbReference type="Proteomes" id="UP000054097"/>
    </source>
</evidence>
<dbReference type="EMBL" id="KN824304">
    <property type="protein sequence ID" value="KIM26654.1"/>
    <property type="molecule type" value="Genomic_DNA"/>
</dbReference>
<dbReference type="Proteomes" id="UP000054097">
    <property type="component" value="Unassembled WGS sequence"/>
</dbReference>
<accession>A0A0C3B3A2</accession>
<feature type="region of interest" description="Disordered" evidence="2">
    <location>
        <begin position="304"/>
        <end position="326"/>
    </location>
</feature>
<feature type="compositionally biased region" description="Acidic residues" evidence="2">
    <location>
        <begin position="305"/>
        <end position="317"/>
    </location>
</feature>
<sequence>MSTGTMEATSTHRIESALETLHGEKSRSFSETVALEDLKYHYDLLEETNRALSAKLARAEAKYENADVDGLLQEVKELTEKNTGLEAQVATLTTDKKKLNTQLKGAQADVESYKASTEQRVRRVTQLEKQIKILREEHTAFKEAVFELLGIDKSKMTTTTTMELIKDIRGGKHSNKGSEKEIFDLQAQLVASRVGVRPPPVDQDAMKRIHELEVAAEQGKYTRLADEVKYCRKDSKKQSAELTTQLETAYAEFAQIQSKLTTMQTLANQSLTIYTAAFARLGAVKHHKCKYSVMVFKALEGTDNSWEESSDCSDNEPDDHKAIRRI</sequence>
<evidence type="ECO:0000256" key="2">
    <source>
        <dbReference type="SAM" id="MobiDB-lite"/>
    </source>
</evidence>
<organism evidence="3 4">
    <name type="scientific">Serendipita vermifera MAFF 305830</name>
    <dbReference type="NCBI Taxonomy" id="933852"/>
    <lineage>
        <taxon>Eukaryota</taxon>
        <taxon>Fungi</taxon>
        <taxon>Dikarya</taxon>
        <taxon>Basidiomycota</taxon>
        <taxon>Agaricomycotina</taxon>
        <taxon>Agaricomycetes</taxon>
        <taxon>Sebacinales</taxon>
        <taxon>Serendipitaceae</taxon>
        <taxon>Serendipita</taxon>
    </lineage>
</organism>
<dbReference type="OrthoDB" id="3323527at2759"/>
<dbReference type="Gene3D" id="1.10.287.1490">
    <property type="match status" value="1"/>
</dbReference>
<dbReference type="HOGENOM" id="CLU_853018_0_0_1"/>
<name>A0A0C3B3A2_SERVB</name>
<reference evidence="4" key="2">
    <citation type="submission" date="2015-01" db="EMBL/GenBank/DDBJ databases">
        <title>Evolutionary Origins and Diversification of the Mycorrhizal Mutualists.</title>
        <authorList>
            <consortium name="DOE Joint Genome Institute"/>
            <consortium name="Mycorrhizal Genomics Consortium"/>
            <person name="Kohler A."/>
            <person name="Kuo A."/>
            <person name="Nagy L.G."/>
            <person name="Floudas D."/>
            <person name="Copeland A."/>
            <person name="Barry K.W."/>
            <person name="Cichocki N."/>
            <person name="Veneault-Fourrey C."/>
            <person name="LaButti K."/>
            <person name="Lindquist E.A."/>
            <person name="Lipzen A."/>
            <person name="Lundell T."/>
            <person name="Morin E."/>
            <person name="Murat C."/>
            <person name="Riley R."/>
            <person name="Ohm R."/>
            <person name="Sun H."/>
            <person name="Tunlid A."/>
            <person name="Henrissat B."/>
            <person name="Grigoriev I.V."/>
            <person name="Hibbett D.S."/>
            <person name="Martin F."/>
        </authorList>
    </citation>
    <scope>NUCLEOTIDE SEQUENCE [LARGE SCALE GENOMIC DNA]</scope>
    <source>
        <strain evidence="4">MAFF 305830</strain>
    </source>
</reference>
<protein>
    <submittedName>
        <fullName evidence="3">Uncharacterized protein</fullName>
    </submittedName>
</protein>
<gene>
    <name evidence="3" type="ORF">M408DRAFT_330438</name>
</gene>
<proteinExistence type="predicted"/>
<dbReference type="AlphaFoldDB" id="A0A0C3B3A2"/>
<keyword evidence="1" id="KW-0175">Coiled coil</keyword>
<keyword evidence="4" id="KW-1185">Reference proteome</keyword>
<evidence type="ECO:0000256" key="1">
    <source>
        <dbReference type="SAM" id="Coils"/>
    </source>
</evidence>